<proteinExistence type="predicted"/>
<dbReference type="Gene3D" id="1.20.120.530">
    <property type="entry name" value="GntR ligand-binding domain-like"/>
    <property type="match status" value="1"/>
</dbReference>
<evidence type="ECO:0000256" key="3">
    <source>
        <dbReference type="ARBA" id="ARBA00023163"/>
    </source>
</evidence>
<evidence type="ECO:0000259" key="4">
    <source>
        <dbReference type="PROSITE" id="PS50949"/>
    </source>
</evidence>
<dbReference type="Gene3D" id="1.10.10.10">
    <property type="entry name" value="Winged helix-like DNA-binding domain superfamily/Winged helix DNA-binding domain"/>
    <property type="match status" value="1"/>
</dbReference>
<organism evidence="5 6">
    <name type="scientific">Bradyrhizobium erythrophlei</name>
    <dbReference type="NCBI Taxonomy" id="1437360"/>
    <lineage>
        <taxon>Bacteria</taxon>
        <taxon>Pseudomonadati</taxon>
        <taxon>Pseudomonadota</taxon>
        <taxon>Alphaproteobacteria</taxon>
        <taxon>Hyphomicrobiales</taxon>
        <taxon>Nitrobacteraceae</taxon>
        <taxon>Bradyrhizobium</taxon>
    </lineage>
</organism>
<evidence type="ECO:0000313" key="6">
    <source>
        <dbReference type="Proteomes" id="UP000190675"/>
    </source>
</evidence>
<dbReference type="SUPFAM" id="SSF46785">
    <property type="entry name" value="Winged helix' DNA-binding domain"/>
    <property type="match status" value="1"/>
</dbReference>
<evidence type="ECO:0000256" key="2">
    <source>
        <dbReference type="ARBA" id="ARBA00023125"/>
    </source>
</evidence>
<evidence type="ECO:0000313" key="5">
    <source>
        <dbReference type="EMBL" id="SHH39633.1"/>
    </source>
</evidence>
<dbReference type="GO" id="GO:0003700">
    <property type="term" value="F:DNA-binding transcription factor activity"/>
    <property type="evidence" value="ECO:0007669"/>
    <property type="project" value="InterPro"/>
</dbReference>
<gene>
    <name evidence="5" type="ORF">SAMN05444169_7230</name>
</gene>
<protein>
    <submittedName>
        <fullName evidence="5">DNA-binding transcriptional regulator, GntR family</fullName>
    </submittedName>
</protein>
<dbReference type="Proteomes" id="UP000190675">
    <property type="component" value="Chromosome I"/>
</dbReference>
<dbReference type="InterPro" id="IPR008920">
    <property type="entry name" value="TF_FadR/GntR_C"/>
</dbReference>
<dbReference type="SMART" id="SM00345">
    <property type="entry name" value="HTH_GNTR"/>
    <property type="match status" value="1"/>
</dbReference>
<dbReference type="Pfam" id="PF00392">
    <property type="entry name" value="GntR"/>
    <property type="match status" value="1"/>
</dbReference>
<dbReference type="PANTHER" id="PTHR43537:SF39">
    <property type="entry name" value="HTH-TYPE TRANSCRIPTIONAL REGULATOR MCBR"/>
    <property type="match status" value="1"/>
</dbReference>
<name>A0A1M5SNY7_9BRAD</name>
<accession>A0A1M5SNY7</accession>
<reference evidence="5 6" key="1">
    <citation type="submission" date="2016-11" db="EMBL/GenBank/DDBJ databases">
        <authorList>
            <person name="Jaros S."/>
            <person name="Januszkiewicz K."/>
            <person name="Wedrychowicz H."/>
        </authorList>
    </citation>
    <scope>NUCLEOTIDE SEQUENCE [LARGE SCALE GENOMIC DNA]</scope>
    <source>
        <strain evidence="5 6">GAS242</strain>
    </source>
</reference>
<evidence type="ECO:0000256" key="1">
    <source>
        <dbReference type="ARBA" id="ARBA00023015"/>
    </source>
</evidence>
<dbReference type="PROSITE" id="PS50949">
    <property type="entry name" value="HTH_GNTR"/>
    <property type="match status" value="1"/>
</dbReference>
<dbReference type="InterPro" id="IPR000524">
    <property type="entry name" value="Tscrpt_reg_HTH_GntR"/>
</dbReference>
<dbReference type="InterPro" id="IPR036388">
    <property type="entry name" value="WH-like_DNA-bd_sf"/>
</dbReference>
<dbReference type="EMBL" id="LT670818">
    <property type="protein sequence ID" value="SHH39633.1"/>
    <property type="molecule type" value="Genomic_DNA"/>
</dbReference>
<keyword evidence="3" id="KW-0804">Transcription</keyword>
<dbReference type="InterPro" id="IPR011711">
    <property type="entry name" value="GntR_C"/>
</dbReference>
<sequence length="237" mass="26471">MSTMITDALSTEGEIGSGQFGRQITKESVSQQAYVAIRNSLMRSRLKPGQKLVARQVADELGISVTPVRESLLRLVSEHALMLDERGTVVVPVLTLERCIEIRDLRMLIEGEGAARAASVVTGPEIENLLAIHDRYVRTETDSNFAAALAENENFHFGVCRLARSPTLFRVVENLWMQFGPILSYLYDAHARPFHGQKHAHLRVIEAFRKRDPELARKAISQDILIGGKTLLEKLKA</sequence>
<dbReference type="PANTHER" id="PTHR43537">
    <property type="entry name" value="TRANSCRIPTIONAL REGULATOR, GNTR FAMILY"/>
    <property type="match status" value="1"/>
</dbReference>
<dbReference type="SMART" id="SM00895">
    <property type="entry name" value="FCD"/>
    <property type="match status" value="1"/>
</dbReference>
<feature type="domain" description="HTH gntR-type" evidence="4">
    <location>
        <begin position="27"/>
        <end position="93"/>
    </location>
</feature>
<dbReference type="GO" id="GO:0003677">
    <property type="term" value="F:DNA binding"/>
    <property type="evidence" value="ECO:0007669"/>
    <property type="project" value="UniProtKB-KW"/>
</dbReference>
<keyword evidence="1" id="KW-0805">Transcription regulation</keyword>
<dbReference type="SUPFAM" id="SSF48008">
    <property type="entry name" value="GntR ligand-binding domain-like"/>
    <property type="match status" value="1"/>
</dbReference>
<dbReference type="Pfam" id="PF07729">
    <property type="entry name" value="FCD"/>
    <property type="match status" value="1"/>
</dbReference>
<keyword evidence="2 5" id="KW-0238">DNA-binding</keyword>
<dbReference type="AlphaFoldDB" id="A0A1M5SNY7"/>
<dbReference type="InterPro" id="IPR036390">
    <property type="entry name" value="WH_DNA-bd_sf"/>
</dbReference>